<reference evidence="3" key="1">
    <citation type="journal article" date="2019" name="Int. J. Syst. Evol. Microbiol.">
        <title>The Global Catalogue of Microorganisms (GCM) 10K type strain sequencing project: providing services to taxonomists for standard genome sequencing and annotation.</title>
        <authorList>
            <consortium name="The Broad Institute Genomics Platform"/>
            <consortium name="The Broad Institute Genome Sequencing Center for Infectious Disease"/>
            <person name="Wu L."/>
            <person name="Ma J."/>
        </authorList>
    </citation>
    <scope>NUCLEOTIDE SEQUENCE [LARGE SCALE GENOMIC DNA]</scope>
    <source>
        <strain evidence="3">KCTC 42911</strain>
    </source>
</reference>
<dbReference type="EMBL" id="JBHRXI010000002">
    <property type="protein sequence ID" value="MFC3612904.1"/>
    <property type="molecule type" value="Genomic_DNA"/>
</dbReference>
<organism evidence="2 3">
    <name type="scientific">Lutimaribacter marinistellae</name>
    <dbReference type="NCBI Taxonomy" id="1820329"/>
    <lineage>
        <taxon>Bacteria</taxon>
        <taxon>Pseudomonadati</taxon>
        <taxon>Pseudomonadota</taxon>
        <taxon>Alphaproteobacteria</taxon>
        <taxon>Rhodobacterales</taxon>
        <taxon>Roseobacteraceae</taxon>
        <taxon>Lutimaribacter</taxon>
    </lineage>
</organism>
<sequence length="47" mass="5073">MGPITAMAVVSAFDAAARFRPSSSASAYLGLTPRRYELREISRNGRA</sequence>
<feature type="domain" description="Transposase IS116/IS110/IS902 C-terminal" evidence="1">
    <location>
        <begin position="1"/>
        <end position="37"/>
    </location>
</feature>
<evidence type="ECO:0000313" key="2">
    <source>
        <dbReference type="EMBL" id="MFC3612904.1"/>
    </source>
</evidence>
<dbReference type="InterPro" id="IPR003346">
    <property type="entry name" value="Transposase_20"/>
</dbReference>
<keyword evidence="3" id="KW-1185">Reference proteome</keyword>
<proteinExistence type="predicted"/>
<evidence type="ECO:0000259" key="1">
    <source>
        <dbReference type="Pfam" id="PF02371"/>
    </source>
</evidence>
<dbReference type="RefSeq" id="WP_386734092.1">
    <property type="nucleotide sequence ID" value="NZ_JBHRXI010000002.1"/>
</dbReference>
<dbReference type="Proteomes" id="UP001595629">
    <property type="component" value="Unassembled WGS sequence"/>
</dbReference>
<gene>
    <name evidence="2" type="ORF">ACFORG_03940</name>
</gene>
<name>A0ABV7TD15_9RHOB</name>
<accession>A0ABV7TD15</accession>
<comment type="caution">
    <text evidence="2">The sequence shown here is derived from an EMBL/GenBank/DDBJ whole genome shotgun (WGS) entry which is preliminary data.</text>
</comment>
<dbReference type="Pfam" id="PF02371">
    <property type="entry name" value="Transposase_20"/>
    <property type="match status" value="1"/>
</dbReference>
<evidence type="ECO:0000313" key="3">
    <source>
        <dbReference type="Proteomes" id="UP001595629"/>
    </source>
</evidence>
<protein>
    <submittedName>
        <fullName evidence="2">Transposase</fullName>
    </submittedName>
</protein>